<feature type="region of interest" description="Disordered" evidence="1">
    <location>
        <begin position="397"/>
        <end position="434"/>
    </location>
</feature>
<dbReference type="InterPro" id="IPR003399">
    <property type="entry name" value="Mce/MlaD"/>
</dbReference>
<dbReference type="RefSeq" id="WP_141134693.1">
    <property type="nucleotide sequence ID" value="NZ_FZNW01000013.1"/>
</dbReference>
<dbReference type="InterPro" id="IPR052336">
    <property type="entry name" value="MlaD_Phospholipid_Transporter"/>
</dbReference>
<dbReference type="Pfam" id="PF02470">
    <property type="entry name" value="MlaD"/>
    <property type="match status" value="1"/>
</dbReference>
<dbReference type="AlphaFoldDB" id="A0A238Y5Z6"/>
<dbReference type="GO" id="GO:0005548">
    <property type="term" value="F:phospholipid transporter activity"/>
    <property type="evidence" value="ECO:0007669"/>
    <property type="project" value="TreeGrafter"/>
</dbReference>
<sequence length="434" mass="46500">MRRKHLSLRRSWERMRTVPGLGRNTLVVAALVLLGLTAATVNLYKAHFVPPWEERYTFAAEFENVTGVNPDTKHQVTIAGVEVGQIVDWEVTESGTAVLEFSLEQGHVIHDDARAVMRTVNPLNQMYVEIDPGGSPAEPLPEGGTLPSSQTERAIQPDEVLDHLDERSQRSINALLRESDVALARAPEQLPGGLEATENTFTGLRPVMEALQTRSDKLSELMTGLSRIASAAGDNHERATSLADSAQETLGILEDNDADLRATLEELPGLNDELRRTLSGTQDLTEQLDPVLADVDAAAESLPDALSRLGSTTRQIGRTVEEASPVVEKARPVVASLSPLVDDVDHALDDAGPVTEGLDHDTEVVTSYLTDLQAFVYNTSSVFSTTDARGTIIRGHAVAPLPDGGSLPGSRGGYAPNPEESGTGGADETSEGGR</sequence>
<gene>
    <name evidence="3" type="ORF">SAMN06265360_113120</name>
</gene>
<reference evidence="3 4" key="1">
    <citation type="submission" date="2017-06" db="EMBL/GenBank/DDBJ databases">
        <authorList>
            <person name="Kim H.J."/>
            <person name="Triplett B.A."/>
        </authorList>
    </citation>
    <scope>NUCLEOTIDE SEQUENCE [LARGE SCALE GENOMIC DNA]</scope>
    <source>
        <strain evidence="3 4">DSM 45207</strain>
    </source>
</reference>
<organism evidence="3 4">
    <name type="scientific">Haloechinothrix alba</name>
    <dbReference type="NCBI Taxonomy" id="664784"/>
    <lineage>
        <taxon>Bacteria</taxon>
        <taxon>Bacillati</taxon>
        <taxon>Actinomycetota</taxon>
        <taxon>Actinomycetes</taxon>
        <taxon>Pseudonocardiales</taxon>
        <taxon>Pseudonocardiaceae</taxon>
        <taxon>Haloechinothrix</taxon>
    </lineage>
</organism>
<evidence type="ECO:0000313" key="4">
    <source>
        <dbReference type="Proteomes" id="UP000198348"/>
    </source>
</evidence>
<dbReference type="SUPFAM" id="SSF58104">
    <property type="entry name" value="Methyl-accepting chemotaxis protein (MCP) signaling domain"/>
    <property type="match status" value="1"/>
</dbReference>
<dbReference type="PANTHER" id="PTHR33371">
    <property type="entry name" value="INTERMEMBRANE PHOSPHOLIPID TRANSPORT SYSTEM BINDING PROTEIN MLAD-RELATED"/>
    <property type="match status" value="1"/>
</dbReference>
<name>A0A238Y5Z6_9PSEU</name>
<dbReference type="EMBL" id="FZNW01000013">
    <property type="protein sequence ID" value="SNR66004.1"/>
    <property type="molecule type" value="Genomic_DNA"/>
</dbReference>
<dbReference type="Gene3D" id="1.20.1480.30">
    <property type="entry name" value="Designed four-helix bundle protein"/>
    <property type="match status" value="1"/>
</dbReference>
<dbReference type="OrthoDB" id="5242258at2"/>
<keyword evidence="4" id="KW-1185">Reference proteome</keyword>
<dbReference type="PANTHER" id="PTHR33371:SF4">
    <property type="entry name" value="INTERMEMBRANE PHOSPHOLIPID TRANSPORT SYSTEM BINDING PROTEIN MLAD"/>
    <property type="match status" value="1"/>
</dbReference>
<dbReference type="Proteomes" id="UP000198348">
    <property type="component" value="Unassembled WGS sequence"/>
</dbReference>
<evidence type="ECO:0000259" key="2">
    <source>
        <dbReference type="Pfam" id="PF02470"/>
    </source>
</evidence>
<evidence type="ECO:0000256" key="1">
    <source>
        <dbReference type="SAM" id="MobiDB-lite"/>
    </source>
</evidence>
<feature type="domain" description="Mce/MlaD" evidence="2">
    <location>
        <begin position="56"/>
        <end position="133"/>
    </location>
</feature>
<accession>A0A238Y5Z6</accession>
<protein>
    <submittedName>
        <fullName evidence="3">Phospholipid/cholesterol/gamma-HCH transport system substrate-binding protein</fullName>
    </submittedName>
</protein>
<dbReference type="GO" id="GO:0005543">
    <property type="term" value="F:phospholipid binding"/>
    <property type="evidence" value="ECO:0007669"/>
    <property type="project" value="TreeGrafter"/>
</dbReference>
<proteinExistence type="predicted"/>
<evidence type="ECO:0000313" key="3">
    <source>
        <dbReference type="EMBL" id="SNR66004.1"/>
    </source>
</evidence>